<evidence type="ECO:0000313" key="1">
    <source>
        <dbReference type="EMBL" id="CBX95049.1"/>
    </source>
</evidence>
<evidence type="ECO:0000313" key="2">
    <source>
        <dbReference type="Proteomes" id="UP000002668"/>
    </source>
</evidence>
<keyword evidence="2" id="KW-1185">Reference proteome</keyword>
<reference evidence="2" key="1">
    <citation type="journal article" date="2011" name="Nat. Commun.">
        <title>Effector diversification within compartments of the Leptosphaeria maculans genome affected by Repeat-Induced Point mutations.</title>
        <authorList>
            <person name="Rouxel T."/>
            <person name="Grandaubert J."/>
            <person name="Hane J.K."/>
            <person name="Hoede C."/>
            <person name="van de Wouw A.P."/>
            <person name="Couloux A."/>
            <person name="Dominguez V."/>
            <person name="Anthouard V."/>
            <person name="Bally P."/>
            <person name="Bourras S."/>
            <person name="Cozijnsen A.J."/>
            <person name="Ciuffetti L.M."/>
            <person name="Degrave A."/>
            <person name="Dilmaghani A."/>
            <person name="Duret L."/>
            <person name="Fudal I."/>
            <person name="Goodwin S.B."/>
            <person name="Gout L."/>
            <person name="Glaser N."/>
            <person name="Linglin J."/>
            <person name="Kema G.H.J."/>
            <person name="Lapalu N."/>
            <person name="Lawrence C.B."/>
            <person name="May K."/>
            <person name="Meyer M."/>
            <person name="Ollivier B."/>
            <person name="Poulain J."/>
            <person name="Schoch C.L."/>
            <person name="Simon A."/>
            <person name="Spatafora J.W."/>
            <person name="Stachowiak A."/>
            <person name="Turgeon B.G."/>
            <person name="Tyler B.M."/>
            <person name="Vincent D."/>
            <person name="Weissenbach J."/>
            <person name="Amselem J."/>
            <person name="Quesneville H."/>
            <person name="Oliver R.P."/>
            <person name="Wincker P."/>
            <person name="Balesdent M.-H."/>
            <person name="Howlett B.J."/>
        </authorList>
    </citation>
    <scope>NUCLEOTIDE SEQUENCE [LARGE SCALE GENOMIC DNA]</scope>
    <source>
        <strain evidence="2">JN3 / isolate v23.1.3 / race Av1-4-5-6-7-8</strain>
    </source>
</reference>
<name>E4ZUH0_LEPMJ</name>
<dbReference type="Proteomes" id="UP000002668">
    <property type="component" value="Genome"/>
</dbReference>
<gene>
    <name evidence="1" type="ORF">LEMA_P114640.1</name>
</gene>
<dbReference type="VEuPathDB" id="FungiDB:LEMA_P114640.1"/>
<proteinExistence type="predicted"/>
<dbReference type="InParanoid" id="E4ZUH0"/>
<accession>E4ZUH0</accession>
<dbReference type="AlphaFoldDB" id="E4ZUH0"/>
<dbReference type="HOGENOM" id="CLU_2942197_0_0_1"/>
<organism evidence="2">
    <name type="scientific">Leptosphaeria maculans (strain JN3 / isolate v23.1.3 / race Av1-4-5-6-7-8)</name>
    <name type="common">Blackleg fungus</name>
    <name type="synonym">Phoma lingam</name>
    <dbReference type="NCBI Taxonomy" id="985895"/>
    <lineage>
        <taxon>Eukaryota</taxon>
        <taxon>Fungi</taxon>
        <taxon>Dikarya</taxon>
        <taxon>Ascomycota</taxon>
        <taxon>Pezizomycotina</taxon>
        <taxon>Dothideomycetes</taxon>
        <taxon>Pleosporomycetidae</taxon>
        <taxon>Pleosporales</taxon>
        <taxon>Pleosporineae</taxon>
        <taxon>Leptosphaeriaceae</taxon>
        <taxon>Plenodomus</taxon>
        <taxon>Plenodomus lingam/Leptosphaeria maculans species complex</taxon>
    </lineage>
</organism>
<protein>
    <submittedName>
        <fullName evidence="1">Predicted protein</fullName>
    </submittedName>
</protein>
<dbReference type="EMBL" id="FP929126">
    <property type="protein sequence ID" value="CBX95049.1"/>
    <property type="molecule type" value="Genomic_DNA"/>
</dbReference>
<sequence>MPPLPTHPTCTIQHPTCTSSPSLQPTPTRKITHFAGSSSACIPFFLGSRLLFAVCCTYKR</sequence>